<dbReference type="AlphaFoldDB" id="A0A0E9UI69"/>
<protein>
    <submittedName>
        <fullName evidence="1">Uncharacterized protein</fullName>
    </submittedName>
</protein>
<reference evidence="1" key="2">
    <citation type="journal article" date="2015" name="Fish Shellfish Immunol.">
        <title>Early steps in the European eel (Anguilla anguilla)-Vibrio vulnificus interaction in the gills: Role of the RtxA13 toxin.</title>
        <authorList>
            <person name="Callol A."/>
            <person name="Pajuelo D."/>
            <person name="Ebbesson L."/>
            <person name="Teles M."/>
            <person name="MacKenzie S."/>
            <person name="Amaro C."/>
        </authorList>
    </citation>
    <scope>NUCLEOTIDE SEQUENCE</scope>
</reference>
<dbReference type="EMBL" id="GBXM01043145">
    <property type="protein sequence ID" value="JAH65432.1"/>
    <property type="molecule type" value="Transcribed_RNA"/>
</dbReference>
<accession>A0A0E9UI69</accession>
<organism evidence="1">
    <name type="scientific">Anguilla anguilla</name>
    <name type="common">European freshwater eel</name>
    <name type="synonym">Muraena anguilla</name>
    <dbReference type="NCBI Taxonomy" id="7936"/>
    <lineage>
        <taxon>Eukaryota</taxon>
        <taxon>Metazoa</taxon>
        <taxon>Chordata</taxon>
        <taxon>Craniata</taxon>
        <taxon>Vertebrata</taxon>
        <taxon>Euteleostomi</taxon>
        <taxon>Actinopterygii</taxon>
        <taxon>Neopterygii</taxon>
        <taxon>Teleostei</taxon>
        <taxon>Anguilliformes</taxon>
        <taxon>Anguillidae</taxon>
        <taxon>Anguilla</taxon>
    </lineage>
</organism>
<proteinExistence type="predicted"/>
<evidence type="ECO:0000313" key="1">
    <source>
        <dbReference type="EMBL" id="JAH65432.1"/>
    </source>
</evidence>
<sequence length="37" mass="4492">MQFFATRECYINMHYLVSLAFPRLHDSVNTPHHRPYV</sequence>
<name>A0A0E9UI69_ANGAN</name>
<reference evidence="1" key="1">
    <citation type="submission" date="2014-11" db="EMBL/GenBank/DDBJ databases">
        <authorList>
            <person name="Amaro Gonzalez C."/>
        </authorList>
    </citation>
    <scope>NUCLEOTIDE SEQUENCE</scope>
</reference>